<evidence type="ECO:0000313" key="4">
    <source>
        <dbReference type="Proteomes" id="UP000837857"/>
    </source>
</evidence>
<feature type="region of interest" description="Disordered" evidence="1">
    <location>
        <begin position="120"/>
        <end position="221"/>
    </location>
</feature>
<organism evidence="3 4">
    <name type="scientific">Iphiclides podalirius</name>
    <name type="common">scarce swallowtail</name>
    <dbReference type="NCBI Taxonomy" id="110791"/>
    <lineage>
        <taxon>Eukaryota</taxon>
        <taxon>Metazoa</taxon>
        <taxon>Ecdysozoa</taxon>
        <taxon>Arthropoda</taxon>
        <taxon>Hexapoda</taxon>
        <taxon>Insecta</taxon>
        <taxon>Pterygota</taxon>
        <taxon>Neoptera</taxon>
        <taxon>Endopterygota</taxon>
        <taxon>Lepidoptera</taxon>
        <taxon>Glossata</taxon>
        <taxon>Ditrysia</taxon>
        <taxon>Papilionoidea</taxon>
        <taxon>Papilionidae</taxon>
        <taxon>Papilioninae</taxon>
        <taxon>Iphiclides</taxon>
    </lineage>
</organism>
<reference evidence="3" key="1">
    <citation type="submission" date="2022-03" db="EMBL/GenBank/DDBJ databases">
        <authorList>
            <person name="Martin H S."/>
        </authorList>
    </citation>
    <scope>NUCLEOTIDE SEQUENCE</scope>
</reference>
<protein>
    <submittedName>
        <fullName evidence="3">Uncharacterized protein</fullName>
    </submittedName>
</protein>
<feature type="non-terminal residue" evidence="3">
    <location>
        <position position="317"/>
    </location>
</feature>
<evidence type="ECO:0000313" key="3">
    <source>
        <dbReference type="EMBL" id="CAH2052491.1"/>
    </source>
</evidence>
<keyword evidence="4" id="KW-1185">Reference proteome</keyword>
<feature type="compositionally biased region" description="Polar residues" evidence="1">
    <location>
        <begin position="164"/>
        <end position="178"/>
    </location>
</feature>
<dbReference type="EMBL" id="OW152832">
    <property type="protein sequence ID" value="CAH2052491.1"/>
    <property type="molecule type" value="Genomic_DNA"/>
</dbReference>
<feature type="region of interest" description="Disordered" evidence="1">
    <location>
        <begin position="292"/>
        <end position="317"/>
    </location>
</feature>
<feature type="compositionally biased region" description="Basic and acidic residues" evidence="1">
    <location>
        <begin position="292"/>
        <end position="301"/>
    </location>
</feature>
<feature type="compositionally biased region" description="Acidic residues" evidence="1">
    <location>
        <begin position="143"/>
        <end position="152"/>
    </location>
</feature>
<feature type="signal peptide" evidence="2">
    <location>
        <begin position="1"/>
        <end position="16"/>
    </location>
</feature>
<accession>A0ABN8IB15</accession>
<feature type="compositionally biased region" description="Acidic residues" evidence="1">
    <location>
        <begin position="198"/>
        <end position="208"/>
    </location>
</feature>
<sequence length="317" mass="35196">MLLVLVVCHLVGAIIANPLNKYPFVFLLDVGNEELEKTNTEQVRLSIPGGSLAVRYPAVGEGDLITHVRVTGIDYGTDLKANIVDGGPGYKYVVLVFFGNTGVPYETVLTLQTQSNANMDSESVSNKISDSSYQSNNQVDENNSAEDTDDSADTSNNISEGELVQSSDNVYNYAQASGNDHDDPGESANLNDSHIDSVEDDEDPDETGVMESPKNDEEEEYQYKAEKLQARSNEEYAYNSKYENNALDEDELGQGVPLDQDARMYRQEILYDNTYSAEDPVELDQMFNDEEVHNDADKFRDSNNNNFDSDYDSAVAY</sequence>
<proteinExistence type="predicted"/>
<keyword evidence="2" id="KW-0732">Signal</keyword>
<feature type="chain" id="PRO_5046609170" evidence="2">
    <location>
        <begin position="17"/>
        <end position="317"/>
    </location>
</feature>
<feature type="compositionally biased region" description="Polar residues" evidence="1">
    <location>
        <begin position="120"/>
        <end position="141"/>
    </location>
</feature>
<dbReference type="Proteomes" id="UP000837857">
    <property type="component" value="Chromosome 20"/>
</dbReference>
<evidence type="ECO:0000256" key="1">
    <source>
        <dbReference type="SAM" id="MobiDB-lite"/>
    </source>
</evidence>
<gene>
    <name evidence="3" type="ORF">IPOD504_LOCUS8246</name>
</gene>
<name>A0ABN8IB15_9NEOP</name>
<evidence type="ECO:0000256" key="2">
    <source>
        <dbReference type="SAM" id="SignalP"/>
    </source>
</evidence>